<keyword evidence="1" id="KW-0805">Transcription regulation</keyword>
<evidence type="ECO:0000256" key="2">
    <source>
        <dbReference type="ARBA" id="ARBA00023125"/>
    </source>
</evidence>
<evidence type="ECO:0000313" key="6">
    <source>
        <dbReference type="Proteomes" id="UP000252586"/>
    </source>
</evidence>
<keyword evidence="3" id="KW-0804">Transcription</keyword>
<dbReference type="STRING" id="1210090.GCA_001613185_03843"/>
<proteinExistence type="predicted"/>
<dbReference type="PANTHER" id="PTHR43214">
    <property type="entry name" value="TWO-COMPONENT RESPONSE REGULATOR"/>
    <property type="match status" value="1"/>
</dbReference>
<dbReference type="InterPro" id="IPR011006">
    <property type="entry name" value="CheY-like_superfamily"/>
</dbReference>
<reference evidence="5 6" key="1">
    <citation type="submission" date="2018-06" db="EMBL/GenBank/DDBJ databases">
        <title>Genomic Encyclopedia of Type Strains, Phase IV (KMG-IV): sequencing the most valuable type-strain genomes for metagenomic binning, comparative biology and taxonomic classification.</title>
        <authorList>
            <person name="Goeker M."/>
        </authorList>
    </citation>
    <scope>NUCLEOTIDE SEQUENCE [LARGE SCALE GENOMIC DNA]</scope>
    <source>
        <strain evidence="5 6">DSM 44599</strain>
    </source>
</reference>
<dbReference type="Gene3D" id="3.40.50.2300">
    <property type="match status" value="2"/>
</dbReference>
<evidence type="ECO:0000256" key="1">
    <source>
        <dbReference type="ARBA" id="ARBA00023015"/>
    </source>
</evidence>
<dbReference type="InterPro" id="IPR039420">
    <property type="entry name" value="WalR-like"/>
</dbReference>
<name>A0A366D6C0_9NOCA</name>
<keyword evidence="6" id="KW-1185">Reference proteome</keyword>
<gene>
    <name evidence="5" type="ORF">DFR74_114135</name>
</gene>
<dbReference type="CDD" id="cd17535">
    <property type="entry name" value="REC_NarL-like"/>
    <property type="match status" value="1"/>
</dbReference>
<evidence type="ECO:0000313" key="5">
    <source>
        <dbReference type="EMBL" id="RBO85592.1"/>
    </source>
</evidence>
<evidence type="ECO:0000256" key="3">
    <source>
        <dbReference type="ARBA" id="ARBA00023163"/>
    </source>
</evidence>
<dbReference type="Proteomes" id="UP000252586">
    <property type="component" value="Unassembled WGS sequence"/>
</dbReference>
<dbReference type="AlphaFoldDB" id="A0A366D6C0"/>
<keyword evidence="2 5" id="KW-0238">DNA-binding</keyword>
<sequence length="139" mass="14653">MITVLVVDDQHLVRTGFRTVLDLEDGITVVGEADNGLTAVERTRLLDEYVYEALSAGASGFLVKHASADALVDAIHTVAQGDALLTPKLVQRLITRFGPANGPASASRPATRSLTEREREAVALVAQGFPTRTSPAAGS</sequence>
<accession>A0A366D6C0</accession>
<dbReference type="PANTHER" id="PTHR43214:SF24">
    <property type="entry name" value="TRANSCRIPTIONAL REGULATORY PROTEIN NARL-RELATED"/>
    <property type="match status" value="1"/>
</dbReference>
<dbReference type="GO" id="GO:0003677">
    <property type="term" value="F:DNA binding"/>
    <property type="evidence" value="ECO:0007669"/>
    <property type="project" value="UniProtKB-KW"/>
</dbReference>
<protein>
    <submittedName>
        <fullName evidence="5">DNA-binding NarL/FixJ family response regulator</fullName>
    </submittedName>
</protein>
<evidence type="ECO:0000256" key="4">
    <source>
        <dbReference type="SAM" id="MobiDB-lite"/>
    </source>
</evidence>
<organism evidence="5 6">
    <name type="scientific">Nocardia puris</name>
    <dbReference type="NCBI Taxonomy" id="208602"/>
    <lineage>
        <taxon>Bacteria</taxon>
        <taxon>Bacillati</taxon>
        <taxon>Actinomycetota</taxon>
        <taxon>Actinomycetes</taxon>
        <taxon>Mycobacteriales</taxon>
        <taxon>Nocardiaceae</taxon>
        <taxon>Nocardia</taxon>
    </lineage>
</organism>
<dbReference type="EMBL" id="QNRE01000014">
    <property type="protein sequence ID" value="RBO85592.1"/>
    <property type="molecule type" value="Genomic_DNA"/>
</dbReference>
<feature type="region of interest" description="Disordered" evidence="4">
    <location>
        <begin position="98"/>
        <end position="117"/>
    </location>
</feature>
<dbReference type="InterPro" id="IPR058245">
    <property type="entry name" value="NreC/VraR/RcsB-like_REC"/>
</dbReference>
<dbReference type="SUPFAM" id="SSF52172">
    <property type="entry name" value="CheY-like"/>
    <property type="match status" value="1"/>
</dbReference>
<comment type="caution">
    <text evidence="5">The sequence shown here is derived from an EMBL/GenBank/DDBJ whole genome shotgun (WGS) entry which is preliminary data.</text>
</comment>